<sequence>MKSSKRGRPPGEIVASRLTSLLLRSSKTLRTLPLDEVVTETDSEPDQECDRSLRTWVPVKQRLREAFGLLRALLFIHVEDDRVCIRLRGFLHFHHWSVSWLALLQSSGPQERSLPDLLQDLDALTPKDKREDLKQPELQNALSALLAFILCKNITEFRPLQAKLSNKRRRTMEGLFGEEYRQELSYGGHLQDLPGFRSWFALRKREPQHHINRSLTDLNVFRHARGWSADQLKHDAKQEGMVEER</sequence>
<protein>
    <submittedName>
        <fullName evidence="1">Uncharacterized protein</fullName>
    </submittedName>
</protein>
<evidence type="ECO:0000313" key="2">
    <source>
        <dbReference type="Proteomes" id="UP000018817"/>
    </source>
</evidence>
<accession>W2PN04</accession>
<name>W2PN04_PHYN3</name>
<dbReference type="AlphaFoldDB" id="W2PN04"/>
<dbReference type="VEuPathDB" id="FungiDB:PPTG_17195"/>
<proteinExistence type="predicted"/>
<dbReference type="Proteomes" id="UP000018817">
    <property type="component" value="Unassembled WGS sequence"/>
</dbReference>
<reference evidence="1 2" key="2">
    <citation type="submission" date="2013-11" db="EMBL/GenBank/DDBJ databases">
        <title>The Genome Sequence of Phytophthora parasitica INRA-310.</title>
        <authorList>
            <consortium name="The Broad Institute Genomics Platform"/>
            <person name="Russ C."/>
            <person name="Tyler B."/>
            <person name="Panabieres F."/>
            <person name="Shan W."/>
            <person name="Tripathy S."/>
            <person name="Grunwald N."/>
            <person name="Machado M."/>
            <person name="Johnson C.S."/>
            <person name="Arredondo F."/>
            <person name="Hong C."/>
            <person name="Coffey M."/>
            <person name="Young S.K."/>
            <person name="Zeng Q."/>
            <person name="Gargeya S."/>
            <person name="Fitzgerald M."/>
            <person name="Abouelleil A."/>
            <person name="Alvarado L."/>
            <person name="Chapman S.B."/>
            <person name="Gainer-Dewar J."/>
            <person name="Goldberg J."/>
            <person name="Griggs A."/>
            <person name="Gujja S."/>
            <person name="Hansen M."/>
            <person name="Howarth C."/>
            <person name="Imamovic A."/>
            <person name="Ireland A."/>
            <person name="Larimer J."/>
            <person name="McCowan C."/>
            <person name="Murphy C."/>
            <person name="Pearson M."/>
            <person name="Poon T.W."/>
            <person name="Priest M."/>
            <person name="Roberts A."/>
            <person name="Saif S."/>
            <person name="Shea T."/>
            <person name="Sykes S."/>
            <person name="Wortman J."/>
            <person name="Nusbaum C."/>
            <person name="Birren B."/>
        </authorList>
    </citation>
    <scope>NUCLEOTIDE SEQUENCE [LARGE SCALE GENOMIC DNA]</scope>
    <source>
        <strain evidence="1 2">INRA-310</strain>
    </source>
</reference>
<gene>
    <name evidence="1" type="ORF">PPTG_17195</name>
</gene>
<organism evidence="1 2">
    <name type="scientific">Phytophthora nicotianae (strain INRA-310)</name>
    <name type="common">Phytophthora parasitica</name>
    <dbReference type="NCBI Taxonomy" id="761204"/>
    <lineage>
        <taxon>Eukaryota</taxon>
        <taxon>Sar</taxon>
        <taxon>Stramenopiles</taxon>
        <taxon>Oomycota</taxon>
        <taxon>Peronosporomycetes</taxon>
        <taxon>Peronosporales</taxon>
        <taxon>Peronosporaceae</taxon>
        <taxon>Phytophthora</taxon>
    </lineage>
</organism>
<evidence type="ECO:0000313" key="1">
    <source>
        <dbReference type="EMBL" id="ETN01400.1"/>
    </source>
</evidence>
<reference evidence="2" key="1">
    <citation type="submission" date="2011-12" db="EMBL/GenBank/DDBJ databases">
        <authorList>
            <consortium name="The Broad Institute Genome Sequencing Platform"/>
            <person name="Russ C."/>
            <person name="Tyler B."/>
            <person name="Panabieres F."/>
            <person name="Shan W."/>
            <person name="Tripathy S."/>
            <person name="Grunwald N."/>
            <person name="Machado M."/>
            <person name="Young S.K."/>
            <person name="Zeng Q."/>
            <person name="Gargeya S."/>
            <person name="Fitzgerald M."/>
            <person name="Haas B."/>
            <person name="Abouelleil A."/>
            <person name="Alvarado L."/>
            <person name="Arachchi H.M."/>
            <person name="Berlin A."/>
            <person name="Chapman S.B."/>
            <person name="Gearin G."/>
            <person name="Goldberg J."/>
            <person name="Griggs A."/>
            <person name="Gujja S."/>
            <person name="Hansen M."/>
            <person name="Heiman D."/>
            <person name="Howarth C."/>
            <person name="Larimer J."/>
            <person name="Lui A."/>
            <person name="MacDonald P.J.P."/>
            <person name="McCowen C."/>
            <person name="Montmayeur A."/>
            <person name="Murphy C."/>
            <person name="Neiman D."/>
            <person name="Pearson M."/>
            <person name="Priest M."/>
            <person name="Roberts A."/>
            <person name="Saif S."/>
            <person name="Shea T."/>
            <person name="Sisk P."/>
            <person name="Stolte C."/>
            <person name="Sykes S."/>
            <person name="Wortman J."/>
            <person name="Nusbaum C."/>
            <person name="Birren B."/>
        </authorList>
    </citation>
    <scope>NUCLEOTIDE SEQUENCE [LARGE SCALE GENOMIC DNA]</scope>
    <source>
        <strain evidence="2">INRA-310</strain>
    </source>
</reference>
<dbReference type="GeneID" id="20186216"/>
<dbReference type="EMBL" id="KI669627">
    <property type="protein sequence ID" value="ETN01400.1"/>
    <property type="molecule type" value="Genomic_DNA"/>
</dbReference>
<dbReference type="RefSeq" id="XP_008913320.1">
    <property type="nucleotide sequence ID" value="XM_008915072.1"/>
</dbReference>